<reference evidence="1" key="1">
    <citation type="submission" date="2022-09" db="EMBL/GenBank/DDBJ databases">
        <title>Isolation and characterization of 3-chlorobenzoate degrading bacteria from soils in Shizuoka.</title>
        <authorList>
            <person name="Ifat A."/>
            <person name="Ogawa N."/>
            <person name="Kimbara K."/>
            <person name="Moriuchi R."/>
            <person name="Dohra H."/>
            <person name="Shintani M."/>
        </authorList>
    </citation>
    <scope>NUCLEOTIDE SEQUENCE</scope>
    <source>
        <strain evidence="1">19CS4-2</strain>
    </source>
</reference>
<gene>
    <name evidence="1" type="ORF">CBA19CS42_36675</name>
</gene>
<evidence type="ECO:0000313" key="1">
    <source>
        <dbReference type="EMBL" id="GJH30173.1"/>
    </source>
</evidence>
<comment type="caution">
    <text evidence="1">The sequence shown here is derived from an EMBL/GenBank/DDBJ whole genome shotgun (WGS) entry which is preliminary data.</text>
</comment>
<accession>A0AA37IIX2</accession>
<dbReference type="Proteomes" id="UP001055111">
    <property type="component" value="Unassembled WGS sequence"/>
</dbReference>
<name>A0AA37IIX2_9BURK</name>
<evidence type="ECO:0000313" key="2">
    <source>
        <dbReference type="Proteomes" id="UP001055111"/>
    </source>
</evidence>
<dbReference type="RefSeq" id="WP_238217864.1">
    <property type="nucleotide sequence ID" value="NZ_BPUS01000032.1"/>
</dbReference>
<sequence>MKVDTLTAKEVATSGAALTILSELAVREEQKNGRLSAARIGRPAIKRTIALGLHVEAAAVAGRALCRCAGAGSGDYAAGG</sequence>
<protein>
    <submittedName>
        <fullName evidence="1">Uncharacterized protein</fullName>
    </submittedName>
</protein>
<organism evidence="1 2">
    <name type="scientific">Caballeronia novacaledonica</name>
    <dbReference type="NCBI Taxonomy" id="1544861"/>
    <lineage>
        <taxon>Bacteria</taxon>
        <taxon>Pseudomonadati</taxon>
        <taxon>Pseudomonadota</taxon>
        <taxon>Betaproteobacteria</taxon>
        <taxon>Burkholderiales</taxon>
        <taxon>Burkholderiaceae</taxon>
        <taxon>Caballeronia</taxon>
    </lineage>
</organism>
<proteinExistence type="predicted"/>
<dbReference type="EMBL" id="BPUS01000032">
    <property type="protein sequence ID" value="GJH30173.1"/>
    <property type="molecule type" value="Genomic_DNA"/>
</dbReference>
<dbReference type="AlphaFoldDB" id="A0AA37IIX2"/>